<accession>A0A364LMZ1</accession>
<dbReference type="PANTHER" id="PTHR14226">
    <property type="entry name" value="NEUROPATHY TARGET ESTERASE/SWISS CHEESE D.MELANOGASTER"/>
    <property type="match status" value="1"/>
</dbReference>
<reference evidence="6 7" key="1">
    <citation type="submission" date="2017-02" db="EMBL/GenBank/DDBJ databases">
        <title>Legionella quilivanii strain from human: case report and whole genome sequencing analysis.</title>
        <authorList>
            <person name="Lalancette C."/>
            <person name="Leduc J.-M."/>
            <person name="Levesque S."/>
            <person name="Fournier E."/>
            <person name="Saoud J."/>
            <person name="Faucher S.P."/>
            <person name="Bernard K."/>
            <person name="Martineau C."/>
            <person name="Longtin J."/>
        </authorList>
    </citation>
    <scope>NUCLEOTIDE SEQUENCE [LARGE SCALE GENOMIC DNA]</scope>
    <source>
        <strain evidence="6 7">ID143958</strain>
    </source>
</reference>
<feature type="domain" description="PNPLA" evidence="5">
    <location>
        <begin position="22"/>
        <end position="226"/>
    </location>
</feature>
<keyword evidence="1 4" id="KW-0378">Hydrolase</keyword>
<dbReference type="InterPro" id="IPR050301">
    <property type="entry name" value="NTE"/>
</dbReference>
<proteinExistence type="predicted"/>
<dbReference type="InterPro" id="IPR021095">
    <property type="entry name" value="DUF3734"/>
</dbReference>
<dbReference type="RefSeq" id="WP_112218055.1">
    <property type="nucleotide sequence ID" value="NZ_MVJN01000001.1"/>
</dbReference>
<dbReference type="InterPro" id="IPR016035">
    <property type="entry name" value="Acyl_Trfase/lysoPLipase"/>
</dbReference>
<evidence type="ECO:0000313" key="6">
    <source>
        <dbReference type="EMBL" id="RAP38413.1"/>
    </source>
</evidence>
<evidence type="ECO:0000256" key="3">
    <source>
        <dbReference type="ARBA" id="ARBA00023098"/>
    </source>
</evidence>
<feature type="active site" description="Proton acceptor" evidence="4">
    <location>
        <position position="213"/>
    </location>
</feature>
<dbReference type="SUPFAM" id="SSF52151">
    <property type="entry name" value="FabD/lysophospholipase-like"/>
    <property type="match status" value="1"/>
</dbReference>
<organism evidence="6 7">
    <name type="scientific">Legionella quinlivanii</name>
    <dbReference type="NCBI Taxonomy" id="45073"/>
    <lineage>
        <taxon>Bacteria</taxon>
        <taxon>Pseudomonadati</taxon>
        <taxon>Pseudomonadota</taxon>
        <taxon>Gammaproteobacteria</taxon>
        <taxon>Legionellales</taxon>
        <taxon>Legionellaceae</taxon>
        <taxon>Legionella</taxon>
    </lineage>
</organism>
<dbReference type="Pfam" id="PF01734">
    <property type="entry name" value="Patatin"/>
    <property type="match status" value="1"/>
</dbReference>
<feature type="short sequence motif" description="DGA/G" evidence="4">
    <location>
        <begin position="213"/>
        <end position="215"/>
    </location>
</feature>
<name>A0A364LMZ1_9GAMM</name>
<dbReference type="EMBL" id="MVJN01000001">
    <property type="protein sequence ID" value="RAP38413.1"/>
    <property type="molecule type" value="Genomic_DNA"/>
</dbReference>
<evidence type="ECO:0000259" key="5">
    <source>
        <dbReference type="PROSITE" id="PS51635"/>
    </source>
</evidence>
<dbReference type="PANTHER" id="PTHR14226:SF57">
    <property type="entry name" value="BLR7027 PROTEIN"/>
    <property type="match status" value="1"/>
</dbReference>
<dbReference type="GO" id="GO:0016042">
    <property type="term" value="P:lipid catabolic process"/>
    <property type="evidence" value="ECO:0007669"/>
    <property type="project" value="UniProtKB-UniRule"/>
</dbReference>
<evidence type="ECO:0000256" key="4">
    <source>
        <dbReference type="PROSITE-ProRule" id="PRU01161"/>
    </source>
</evidence>
<dbReference type="Pfam" id="PF12536">
    <property type="entry name" value="DUF3734"/>
    <property type="match status" value="1"/>
</dbReference>
<feature type="active site" description="Nucleophile" evidence="4">
    <location>
        <position position="55"/>
    </location>
</feature>
<dbReference type="AlphaFoldDB" id="A0A364LMZ1"/>
<dbReference type="InterPro" id="IPR002641">
    <property type="entry name" value="PNPLA_dom"/>
</dbReference>
<evidence type="ECO:0000256" key="1">
    <source>
        <dbReference type="ARBA" id="ARBA00022801"/>
    </source>
</evidence>
<evidence type="ECO:0000313" key="7">
    <source>
        <dbReference type="Proteomes" id="UP000249458"/>
    </source>
</evidence>
<comment type="caution">
    <text evidence="6">The sequence shown here is derived from an EMBL/GenBank/DDBJ whole genome shotgun (WGS) entry which is preliminary data.</text>
</comment>
<sequence length="374" mass="42763">METGSSCSLSSFDNVVNRRIVLVLQGGGALGAFQAGVYETLEKNDYIPNWIGGTSIGAINASIIAGNRPENRLKKLQQFWQTVTQPDIFQFSDDMSEGLRRFFMQIQFQMLILSGIPVFFKPQINSFLSWMQGSFNSFYDTSPLRDFLNELIDFDYLNRQEIRLSLGATNLHTGQIRYFDSRFEKIGPEHVMASGALPPAFPPILIDNEYYWDGGIYSNTPLSIVLDDFPRVNSLCFMVDLWSPEGALPGTLDEVRKRNLEIIYSSRYEEHRKNYEAMHNMRRAIRALYSQLPPEKQQDPENLKLVSLGCITSMDIVQIQYEQKPWESSTKDADFSASSIKSRWEQGKLKTQMLLDKKTFAEPHPPNVGVVIHR</sequence>
<dbReference type="Proteomes" id="UP000249458">
    <property type="component" value="Unassembled WGS sequence"/>
</dbReference>
<feature type="short sequence motif" description="GXSXG" evidence="4">
    <location>
        <begin position="53"/>
        <end position="57"/>
    </location>
</feature>
<keyword evidence="2 4" id="KW-0442">Lipid degradation</keyword>
<feature type="short sequence motif" description="GXGXXG" evidence="4">
    <location>
        <begin position="26"/>
        <end position="31"/>
    </location>
</feature>
<dbReference type="PROSITE" id="PS51635">
    <property type="entry name" value="PNPLA"/>
    <property type="match status" value="1"/>
</dbReference>
<dbReference type="Gene3D" id="3.40.1090.10">
    <property type="entry name" value="Cytosolic phospholipase A2 catalytic domain"/>
    <property type="match status" value="2"/>
</dbReference>
<dbReference type="GO" id="GO:0016787">
    <property type="term" value="F:hydrolase activity"/>
    <property type="evidence" value="ECO:0007669"/>
    <property type="project" value="UniProtKB-UniRule"/>
</dbReference>
<keyword evidence="3 4" id="KW-0443">Lipid metabolism</keyword>
<protein>
    <recommendedName>
        <fullName evidence="5">PNPLA domain-containing protein</fullName>
    </recommendedName>
</protein>
<dbReference type="CDD" id="cd07209">
    <property type="entry name" value="Pat_hypo_Ecoli_Z1214_like"/>
    <property type="match status" value="1"/>
</dbReference>
<gene>
    <name evidence="6" type="ORF">B1207_00545</name>
</gene>
<evidence type="ECO:0000256" key="2">
    <source>
        <dbReference type="ARBA" id="ARBA00022963"/>
    </source>
</evidence>